<organism evidence="1 2">
    <name type="scientific">Mycobacterium senriense</name>
    <dbReference type="NCBI Taxonomy" id="2775496"/>
    <lineage>
        <taxon>Bacteria</taxon>
        <taxon>Bacillati</taxon>
        <taxon>Actinomycetota</taxon>
        <taxon>Actinomycetes</taxon>
        <taxon>Mycobacteriales</taxon>
        <taxon>Mycobacteriaceae</taxon>
        <taxon>Mycobacterium</taxon>
        <taxon>Mycobacterium avium complex (MAC)</taxon>
    </lineage>
</organism>
<dbReference type="Proteomes" id="UP000826012">
    <property type="component" value="Chromosome"/>
</dbReference>
<keyword evidence="2" id="KW-1185">Reference proteome</keyword>
<reference evidence="1 2" key="2">
    <citation type="submission" date="2021-07" db="EMBL/GenBank/DDBJ databases">
        <authorList>
            <person name="Matsumoto Y."/>
            <person name="Motooka D."/>
            <person name="Nakamura S."/>
        </authorList>
    </citation>
    <scope>NUCLEOTIDE SEQUENCE [LARGE SCALE GENOMIC DNA]</scope>
    <source>
        <strain evidence="1 2">TY59</strain>
    </source>
</reference>
<accession>A0ABM7SRW3</accession>
<dbReference type="EMBL" id="AP024828">
    <property type="protein sequence ID" value="BCZ22986.1"/>
    <property type="molecule type" value="Genomic_DNA"/>
</dbReference>
<reference evidence="1 2" key="1">
    <citation type="submission" date="2021-07" db="EMBL/GenBank/DDBJ databases">
        <title>Complete genome sequence of nontuberculous Mycobacterium sp. TY59.</title>
        <authorList>
            <person name="Fukushima K."/>
        </authorList>
    </citation>
    <scope>NUCLEOTIDE SEQUENCE [LARGE SCALE GENOMIC DNA]</scope>
    <source>
        <strain evidence="1 2">TY59</strain>
    </source>
</reference>
<proteinExistence type="predicted"/>
<evidence type="ECO:0000313" key="2">
    <source>
        <dbReference type="Proteomes" id="UP000826012"/>
    </source>
</evidence>
<gene>
    <name evidence="1" type="ORF">MTY59_28410</name>
</gene>
<protein>
    <submittedName>
        <fullName evidence="1">Uncharacterized protein</fullName>
    </submittedName>
</protein>
<evidence type="ECO:0000313" key="1">
    <source>
        <dbReference type="EMBL" id="BCZ22986.1"/>
    </source>
</evidence>
<name>A0ABM7SRW3_9MYCO</name>
<sequence>MAAKHGTRRRYIAGCHCPECTNANTTYQANYRQRRIGAEPTTPSVAVSGSLAVTPGPVEIGVQEEIGDSAELRPGLAETALAFARLLDNPGARNVHPSAAKVLAGLLGELGRVGVPRRRSQLALVRSMTEKDGA</sequence>